<sequence>MLLSRGIIEYQEARYATAALYAERASQELLEPSILRAKVWLLWGQSLQKMNATAQAEEKLAKALEEASDEDLGDVHYTFGIVEQALGKNTEAKEHFEKIPLEHEKTPVAMKNLATIALQDKRYSDALFWLEKGRKDFRDSFLDSWVDYLQMQAAIGMNDVDKVRSIREEASKQYPPSDKWFALLEAAAEGYEWKRLGEQGRKG</sequence>
<dbReference type="AlphaFoldDB" id="A0A7X9IJ58"/>
<proteinExistence type="predicted"/>
<dbReference type="InterPro" id="IPR011990">
    <property type="entry name" value="TPR-like_helical_dom_sf"/>
</dbReference>
<evidence type="ECO:0000313" key="1">
    <source>
        <dbReference type="EMBL" id="NMC62290.1"/>
    </source>
</evidence>
<dbReference type="Gene3D" id="1.25.40.10">
    <property type="entry name" value="Tetratricopeptide repeat domain"/>
    <property type="match status" value="1"/>
</dbReference>
<reference evidence="1 2" key="1">
    <citation type="journal article" date="2020" name="Biotechnol. Biofuels">
        <title>New insights from the biogas microbiome by comprehensive genome-resolved metagenomics of nearly 1600 species originating from multiple anaerobic digesters.</title>
        <authorList>
            <person name="Campanaro S."/>
            <person name="Treu L."/>
            <person name="Rodriguez-R L.M."/>
            <person name="Kovalovszki A."/>
            <person name="Ziels R.M."/>
            <person name="Maus I."/>
            <person name="Zhu X."/>
            <person name="Kougias P.G."/>
            <person name="Basile A."/>
            <person name="Luo G."/>
            <person name="Schluter A."/>
            <person name="Konstantinidis K.T."/>
            <person name="Angelidaki I."/>
        </authorList>
    </citation>
    <scope>NUCLEOTIDE SEQUENCE [LARGE SCALE GENOMIC DNA]</scope>
    <source>
        <strain evidence="1">AS27yjCOA_65</strain>
    </source>
</reference>
<dbReference type="Proteomes" id="UP000524246">
    <property type="component" value="Unassembled WGS sequence"/>
</dbReference>
<comment type="caution">
    <text evidence="1">The sequence shown here is derived from an EMBL/GenBank/DDBJ whole genome shotgun (WGS) entry which is preliminary data.</text>
</comment>
<accession>A0A7X9IJ58</accession>
<dbReference type="EMBL" id="JAAZON010000154">
    <property type="protein sequence ID" value="NMC62290.1"/>
    <property type="molecule type" value="Genomic_DNA"/>
</dbReference>
<protein>
    <recommendedName>
        <fullName evidence="3">Tetratricopeptide repeat protein</fullName>
    </recommendedName>
</protein>
<organism evidence="1 2">
    <name type="scientific">SAR324 cluster bacterium</name>
    <dbReference type="NCBI Taxonomy" id="2024889"/>
    <lineage>
        <taxon>Bacteria</taxon>
        <taxon>Deltaproteobacteria</taxon>
        <taxon>SAR324 cluster</taxon>
    </lineage>
</organism>
<gene>
    <name evidence="1" type="ORF">GYA55_03895</name>
</gene>
<evidence type="ECO:0000313" key="2">
    <source>
        <dbReference type="Proteomes" id="UP000524246"/>
    </source>
</evidence>
<name>A0A7X9IJ58_9DELT</name>
<evidence type="ECO:0008006" key="3">
    <source>
        <dbReference type="Google" id="ProtNLM"/>
    </source>
</evidence>
<dbReference type="SUPFAM" id="SSF48452">
    <property type="entry name" value="TPR-like"/>
    <property type="match status" value="1"/>
</dbReference>